<feature type="compositionally biased region" description="Basic and acidic residues" evidence="1">
    <location>
        <begin position="438"/>
        <end position="467"/>
    </location>
</feature>
<dbReference type="PANTHER" id="PTHR30121:SF11">
    <property type="entry name" value="AAA+ ATPASE DOMAIN-CONTAINING PROTEIN"/>
    <property type="match status" value="1"/>
</dbReference>
<gene>
    <name evidence="4" type="ORF">A2729_02580</name>
</gene>
<feature type="region of interest" description="Disordered" evidence="1">
    <location>
        <begin position="431"/>
        <end position="467"/>
    </location>
</feature>
<sequence>MEKNEDQNQIVYFAQTNFRNQKVKFGIKKDDRRRHMYLIGKTGMGKSTVMENMIIQDIANGEGVALVDPHGDFAEKIIDYIPSHRINDVVYFNPSDFEFPIAFNVMEAVSQEHKHLIASGLVGVFKKLWADSWGPRLEYVLRNAILALLDYPGSTLLGVMRILVDKNYRQKVIAKIKDPVVKSFWVEEYSRYPQQFQTEAIAPIQNKVGQFLSTALIRNVVGQVKSTIDLRKIMDEQKILIMNLSKGRIGEDSSALLGAMMITKIQLAAMSRIDIPERKRKDFYLYVDEFQNFATESFANILSEARKYRLDLIIAHQYIEQLDELVQAAVFGNIGTLMCFRIGAADAEFLATEFAPYFVEEDLVNLTKYDIYMKLMINGVSSNPFSATTLQPLGDEFLTGNKEKVIKVSRERFAKTRIEVEDKISRWSGVMDDEEQDEFKNNNKSEDKPKRPKREPERFSQTEKQTQKDKALYTVNCYECGKPTKVTFKPDGVRPIYCQTCFQKIREKLVRGEIKEINVPEQNQNEISLEEALTKKPQPFEAKRESPINFNVKSKQNNSDTENLTSPPVTSLPKTVKPGQVIRF</sequence>
<evidence type="ECO:0000313" key="5">
    <source>
        <dbReference type="Proteomes" id="UP000178930"/>
    </source>
</evidence>
<dbReference type="STRING" id="1797532.A2729_02580"/>
<dbReference type="InterPro" id="IPR026363">
    <property type="entry name" value="CxxC-x17-CxxC_dom"/>
</dbReference>
<comment type="caution">
    <text evidence="4">The sequence shown here is derived from an EMBL/GenBank/DDBJ whole genome shotgun (WGS) entry which is preliminary data.</text>
</comment>
<dbReference type="Gene3D" id="3.40.50.300">
    <property type="entry name" value="P-loop containing nucleotide triphosphate hydrolases"/>
    <property type="match status" value="2"/>
</dbReference>
<reference evidence="4 5" key="1">
    <citation type="journal article" date="2016" name="Nat. Commun.">
        <title>Thousands of microbial genomes shed light on interconnected biogeochemical processes in an aquifer system.</title>
        <authorList>
            <person name="Anantharaman K."/>
            <person name="Brown C.T."/>
            <person name="Hug L.A."/>
            <person name="Sharon I."/>
            <person name="Castelle C.J."/>
            <person name="Probst A.J."/>
            <person name="Thomas B.C."/>
            <person name="Singh A."/>
            <person name="Wilkins M.J."/>
            <person name="Karaoz U."/>
            <person name="Brodie E.L."/>
            <person name="Williams K.H."/>
            <person name="Hubbard S.S."/>
            <person name="Banfield J.F."/>
        </authorList>
    </citation>
    <scope>NUCLEOTIDE SEQUENCE [LARGE SCALE GENOMIC DNA]</scope>
</reference>
<name>A0A1G1XSG7_9BACT</name>
<dbReference type="EMBL" id="MHIB01000048">
    <property type="protein sequence ID" value="OGY42921.1"/>
    <property type="molecule type" value="Genomic_DNA"/>
</dbReference>
<evidence type="ECO:0000259" key="3">
    <source>
        <dbReference type="Pfam" id="PF23477"/>
    </source>
</evidence>
<protein>
    <submittedName>
        <fullName evidence="4">Uncharacterized protein</fullName>
    </submittedName>
</protein>
<evidence type="ECO:0000259" key="2">
    <source>
        <dbReference type="Pfam" id="PF10412"/>
    </source>
</evidence>
<dbReference type="InterPro" id="IPR019476">
    <property type="entry name" value="T4SS_TraD_DNA-bd"/>
</dbReference>
<feature type="domain" description="CxxC-x17-CxxC" evidence="3">
    <location>
        <begin position="471"/>
        <end position="505"/>
    </location>
</feature>
<feature type="region of interest" description="Disordered" evidence="1">
    <location>
        <begin position="538"/>
        <end position="584"/>
    </location>
</feature>
<dbReference type="Pfam" id="PF23477">
    <property type="entry name" value="zf_Tbcl_2"/>
    <property type="match status" value="1"/>
</dbReference>
<evidence type="ECO:0000256" key="1">
    <source>
        <dbReference type="SAM" id="MobiDB-lite"/>
    </source>
</evidence>
<dbReference type="PANTHER" id="PTHR30121">
    <property type="entry name" value="UNCHARACTERIZED PROTEIN YJGR-RELATED"/>
    <property type="match status" value="1"/>
</dbReference>
<evidence type="ECO:0000313" key="4">
    <source>
        <dbReference type="EMBL" id="OGY42921.1"/>
    </source>
</evidence>
<dbReference type="NCBIfam" id="TIGR04272">
    <property type="entry name" value="cxxc_cxxc_Mbark"/>
    <property type="match status" value="1"/>
</dbReference>
<dbReference type="InterPro" id="IPR051162">
    <property type="entry name" value="T4SS_component"/>
</dbReference>
<dbReference type="CDD" id="cd01127">
    <property type="entry name" value="TrwB_TraG_TraD_VirD4"/>
    <property type="match status" value="1"/>
</dbReference>
<feature type="compositionally biased region" description="Polar residues" evidence="1">
    <location>
        <begin position="548"/>
        <end position="573"/>
    </location>
</feature>
<organism evidence="4 5">
    <name type="scientific">Candidatus Buchananbacteria bacterium RIFCSPHIGHO2_01_FULL_39_14</name>
    <dbReference type="NCBI Taxonomy" id="1797532"/>
    <lineage>
        <taxon>Bacteria</taxon>
        <taxon>Candidatus Buchananiibacteriota</taxon>
    </lineage>
</organism>
<proteinExistence type="predicted"/>
<dbReference type="Proteomes" id="UP000178930">
    <property type="component" value="Unassembled WGS sequence"/>
</dbReference>
<dbReference type="SUPFAM" id="SSF52540">
    <property type="entry name" value="P-loop containing nucleoside triphosphate hydrolases"/>
    <property type="match status" value="1"/>
</dbReference>
<dbReference type="Pfam" id="PF10412">
    <property type="entry name" value="TrwB_AAD_bind"/>
    <property type="match status" value="1"/>
</dbReference>
<accession>A0A1G1XSG7</accession>
<dbReference type="AlphaFoldDB" id="A0A1G1XSG7"/>
<dbReference type="InterPro" id="IPR027417">
    <property type="entry name" value="P-loop_NTPase"/>
</dbReference>
<feature type="domain" description="Type IV secretion system coupling protein TraD DNA-binding" evidence="2">
    <location>
        <begin position="27"/>
        <end position="325"/>
    </location>
</feature>